<keyword evidence="3" id="KW-1185">Reference proteome</keyword>
<accession>A0A368XUS6</accession>
<dbReference type="HAMAP" id="MF_01851">
    <property type="entry name" value="UPF0637"/>
    <property type="match status" value="1"/>
</dbReference>
<dbReference type="Gene3D" id="3.30.930.20">
    <property type="entry name" value="Protein of unknown function DUF1054"/>
    <property type="match status" value="1"/>
</dbReference>
<dbReference type="AlphaFoldDB" id="A0A368XUS6"/>
<dbReference type="Pfam" id="PF06335">
    <property type="entry name" value="DUF1054"/>
    <property type="match status" value="1"/>
</dbReference>
<evidence type="ECO:0000313" key="2">
    <source>
        <dbReference type="EMBL" id="RCW71820.1"/>
    </source>
</evidence>
<comment type="similarity">
    <text evidence="1">Belongs to the UPF0637 family.</text>
</comment>
<dbReference type="RefSeq" id="WP_114352389.1">
    <property type="nucleotide sequence ID" value="NZ_QPJJ01000005.1"/>
</dbReference>
<dbReference type="EMBL" id="QPJJ01000005">
    <property type="protein sequence ID" value="RCW71820.1"/>
    <property type="molecule type" value="Genomic_DNA"/>
</dbReference>
<evidence type="ECO:0000313" key="3">
    <source>
        <dbReference type="Proteomes" id="UP000252585"/>
    </source>
</evidence>
<dbReference type="OrthoDB" id="9812818at2"/>
<name>A0A368XUS6_9BACI</name>
<reference evidence="2 3" key="1">
    <citation type="submission" date="2018-07" db="EMBL/GenBank/DDBJ databases">
        <title>Genomic Encyclopedia of Type Strains, Phase IV (KMG-IV): sequencing the most valuable type-strain genomes for metagenomic binning, comparative biology and taxonomic classification.</title>
        <authorList>
            <person name="Goeker M."/>
        </authorList>
    </citation>
    <scope>NUCLEOTIDE SEQUENCE [LARGE SCALE GENOMIC DNA]</scope>
    <source>
        <strain evidence="2 3">DSM 27696</strain>
    </source>
</reference>
<sequence length="205" mass="24183">MTFNGFSRKDFETFHIDGLDERMEGIRSNIQPKFQALGSELVPYLSSKLGDEMYLHIARHARRSVNPPKDTWLAISENKRGYKKHPHFQVGLFDDHLFIWLAFIYELPNKQEIAKELLSHFDTFKSLSEDFVISLDHMKKDAFPIKELEEKDLKRFRDVKKAEFLIGKHLPIDNELLSNGHDLLSFIENTYEELIPFYKISKHRS</sequence>
<dbReference type="InterPro" id="IPR009403">
    <property type="entry name" value="UPF0637"/>
</dbReference>
<dbReference type="SUPFAM" id="SSF142913">
    <property type="entry name" value="YktB/PF0168-like"/>
    <property type="match status" value="1"/>
</dbReference>
<gene>
    <name evidence="2" type="ORF">DFR57_1052</name>
</gene>
<evidence type="ECO:0000256" key="1">
    <source>
        <dbReference type="HAMAP-Rule" id="MF_01851"/>
    </source>
</evidence>
<dbReference type="InterPro" id="IPR053707">
    <property type="entry name" value="UPF0637_domain_sf"/>
</dbReference>
<comment type="caution">
    <text evidence="2">The sequence shown here is derived from an EMBL/GenBank/DDBJ whole genome shotgun (WGS) entry which is preliminary data.</text>
</comment>
<organism evidence="2 3">
    <name type="scientific">Saliterribacillus persicus</name>
    <dbReference type="NCBI Taxonomy" id="930114"/>
    <lineage>
        <taxon>Bacteria</taxon>
        <taxon>Bacillati</taxon>
        <taxon>Bacillota</taxon>
        <taxon>Bacilli</taxon>
        <taxon>Bacillales</taxon>
        <taxon>Bacillaceae</taxon>
        <taxon>Saliterribacillus</taxon>
    </lineage>
</organism>
<proteinExistence type="inferred from homology"/>
<dbReference type="Proteomes" id="UP000252585">
    <property type="component" value="Unassembled WGS sequence"/>
</dbReference>
<dbReference type="PIRSF" id="PIRSF021332">
    <property type="entry name" value="DUF1054"/>
    <property type="match status" value="1"/>
</dbReference>
<protein>
    <recommendedName>
        <fullName evidence="1">UPF0637 protein DFR57_1052</fullName>
    </recommendedName>
</protein>